<feature type="transmembrane region" description="Helical" evidence="6">
    <location>
        <begin position="204"/>
        <end position="227"/>
    </location>
</feature>
<evidence type="ECO:0000313" key="8">
    <source>
        <dbReference type="Proteomes" id="UP000050795"/>
    </source>
</evidence>
<dbReference type="AlphaFoldDB" id="A0AA85JXK9"/>
<feature type="transmembrane region" description="Helical" evidence="6">
    <location>
        <begin position="428"/>
        <end position="451"/>
    </location>
</feature>
<evidence type="ECO:0000256" key="5">
    <source>
        <dbReference type="SAM" id="MobiDB-lite"/>
    </source>
</evidence>
<dbReference type="PROSITE" id="PS50262">
    <property type="entry name" value="G_PROTEIN_RECEP_F1_2"/>
    <property type="match status" value="1"/>
</dbReference>
<feature type="transmembrane region" description="Helical" evidence="6">
    <location>
        <begin position="80"/>
        <end position="105"/>
    </location>
</feature>
<dbReference type="PRINTS" id="PR00237">
    <property type="entry name" value="GPCRRHODOPSN"/>
</dbReference>
<protein>
    <recommendedName>
        <fullName evidence="7">G-protein coupled receptors family 1 profile domain-containing protein</fullName>
    </recommendedName>
</protein>
<organism evidence="8 9">
    <name type="scientific">Trichobilharzia regenti</name>
    <name type="common">Nasal bird schistosome</name>
    <dbReference type="NCBI Taxonomy" id="157069"/>
    <lineage>
        <taxon>Eukaryota</taxon>
        <taxon>Metazoa</taxon>
        <taxon>Spiralia</taxon>
        <taxon>Lophotrochozoa</taxon>
        <taxon>Platyhelminthes</taxon>
        <taxon>Trematoda</taxon>
        <taxon>Digenea</taxon>
        <taxon>Strigeidida</taxon>
        <taxon>Schistosomatoidea</taxon>
        <taxon>Schistosomatidae</taxon>
        <taxon>Trichobilharzia</taxon>
    </lineage>
</organism>
<reference evidence="8" key="1">
    <citation type="submission" date="2022-06" db="EMBL/GenBank/DDBJ databases">
        <authorList>
            <person name="Berger JAMES D."/>
            <person name="Berger JAMES D."/>
        </authorList>
    </citation>
    <scope>NUCLEOTIDE SEQUENCE [LARGE SCALE GENOMIC DNA]</scope>
</reference>
<comment type="subcellular location">
    <subcellularLocation>
        <location evidence="1">Membrane</location>
    </subcellularLocation>
</comment>
<name>A0AA85JXK9_TRIRE</name>
<feature type="transmembrane region" description="Helical" evidence="6">
    <location>
        <begin position="166"/>
        <end position="188"/>
    </location>
</feature>
<evidence type="ECO:0000256" key="1">
    <source>
        <dbReference type="ARBA" id="ARBA00004370"/>
    </source>
</evidence>
<sequence length="654" mass="76280">MYTNFTNKSWNLSIWNQSHFLSSSSSSSLVVTQFEGINYNVYVILKHYITIPILIVSILCIIVTLITVTRRGLWRTTVTYIVVLAIVDLFTLLSLCILSMDYFIIPALPEGLYTRMYHLIETILDELVDTLLLISNWLTVLIATERYFAVCHPLKVRFIDRRYRRIFIFFVILISILIRLPGFIILGFRTEINLPYILILFRKLYIWIVQIILLLIIPFSILTFVNIRLIQTVRYSSHLIKRRYKRSKKESSVTLNSVKSEVGLLHRIQTLCCIPSNQCHTTKCKLFCCSSLNLKTDRVNSCQLHSLHQQNGSNIIMNKSDLLQITDLSPINSPASLTASQPTGAQVGRSHREEKKITITLVCLIITFFICQGPFVLTTVIMSYSDSQLYRSDTNKIINNTLLFFKMYTDKNTVETQTVIKPFDAVHYINSISIIALALKSDLSFFFYCWFCDRFLFALKKMMHYKCFLRRSGHHHHRHHYGHNYYHNQQQQQHHHHHNHHQHRSHNPECHRQNHQKHILCNSHPQIQKFTKPRHNQEIIELNMPSGGSLLPDYQLPHHHYKYGGEYYQYRIPSDMSSSQQKVLRYKKPAPLPFNLSKHKRIPVINLPMNSKFSWSSPSCSDNSHKCSSPKKRSSSLGPSKGRVKSLNSLKMNM</sequence>
<dbReference type="GO" id="GO:0016020">
    <property type="term" value="C:membrane"/>
    <property type="evidence" value="ECO:0007669"/>
    <property type="project" value="UniProtKB-SubCell"/>
</dbReference>
<dbReference type="SUPFAM" id="SSF81321">
    <property type="entry name" value="Family A G protein-coupled receptor-like"/>
    <property type="match status" value="1"/>
</dbReference>
<keyword evidence="4 6" id="KW-0472">Membrane</keyword>
<dbReference type="InterPro" id="IPR052954">
    <property type="entry name" value="GPCR-Ligand_Int"/>
</dbReference>
<evidence type="ECO:0000259" key="7">
    <source>
        <dbReference type="PROSITE" id="PS50262"/>
    </source>
</evidence>
<feature type="transmembrane region" description="Helical" evidence="6">
    <location>
        <begin position="48"/>
        <end position="68"/>
    </location>
</feature>
<feature type="domain" description="G-protein coupled receptors family 1 profile" evidence="7">
    <location>
        <begin position="59"/>
        <end position="420"/>
    </location>
</feature>
<feature type="region of interest" description="Disordered" evidence="5">
    <location>
        <begin position="488"/>
        <end position="514"/>
    </location>
</feature>
<dbReference type="PANTHER" id="PTHR46641">
    <property type="entry name" value="FMRFAMIDE RECEPTOR-RELATED"/>
    <property type="match status" value="1"/>
</dbReference>
<keyword evidence="2 6" id="KW-0812">Transmembrane</keyword>
<evidence type="ECO:0000256" key="2">
    <source>
        <dbReference type="ARBA" id="ARBA00022692"/>
    </source>
</evidence>
<evidence type="ECO:0000256" key="3">
    <source>
        <dbReference type="ARBA" id="ARBA00022989"/>
    </source>
</evidence>
<evidence type="ECO:0000256" key="6">
    <source>
        <dbReference type="SAM" id="Phobius"/>
    </source>
</evidence>
<dbReference type="PANTHER" id="PTHR46641:SF2">
    <property type="entry name" value="FMRFAMIDE RECEPTOR"/>
    <property type="match status" value="1"/>
</dbReference>
<evidence type="ECO:0000256" key="4">
    <source>
        <dbReference type="ARBA" id="ARBA00023136"/>
    </source>
</evidence>
<dbReference type="Proteomes" id="UP000050795">
    <property type="component" value="Unassembled WGS sequence"/>
</dbReference>
<dbReference type="Gene3D" id="1.20.1070.10">
    <property type="entry name" value="Rhodopsin 7-helix transmembrane proteins"/>
    <property type="match status" value="1"/>
</dbReference>
<feature type="region of interest" description="Disordered" evidence="5">
    <location>
        <begin position="614"/>
        <end position="654"/>
    </location>
</feature>
<reference evidence="9" key="2">
    <citation type="submission" date="2023-11" db="UniProtKB">
        <authorList>
            <consortium name="WormBaseParasite"/>
        </authorList>
    </citation>
    <scope>IDENTIFICATION</scope>
</reference>
<proteinExistence type="predicted"/>
<feature type="compositionally biased region" description="Basic residues" evidence="5">
    <location>
        <begin position="493"/>
        <end position="505"/>
    </location>
</feature>
<accession>A0AA85JXK9</accession>
<dbReference type="GO" id="GO:0004930">
    <property type="term" value="F:G protein-coupled receptor activity"/>
    <property type="evidence" value="ECO:0007669"/>
    <property type="project" value="InterPro"/>
</dbReference>
<evidence type="ECO:0000313" key="9">
    <source>
        <dbReference type="WBParaSite" id="TREG1_53010.1"/>
    </source>
</evidence>
<dbReference type="Pfam" id="PF00001">
    <property type="entry name" value="7tm_1"/>
    <property type="match status" value="1"/>
</dbReference>
<dbReference type="WBParaSite" id="TREG1_53010.1">
    <property type="protein sequence ID" value="TREG1_53010.1"/>
    <property type="gene ID" value="TREG1_53010"/>
</dbReference>
<keyword evidence="8" id="KW-1185">Reference proteome</keyword>
<keyword evidence="3 6" id="KW-1133">Transmembrane helix</keyword>
<dbReference type="InterPro" id="IPR000276">
    <property type="entry name" value="GPCR_Rhodpsn"/>
</dbReference>
<feature type="transmembrane region" description="Helical" evidence="6">
    <location>
        <begin position="359"/>
        <end position="384"/>
    </location>
</feature>
<dbReference type="InterPro" id="IPR017452">
    <property type="entry name" value="GPCR_Rhodpsn_7TM"/>
</dbReference>